<accession>A0A9X3J6E9</accession>
<evidence type="ECO:0000256" key="1">
    <source>
        <dbReference type="ARBA" id="ARBA00008455"/>
    </source>
</evidence>
<dbReference type="InterPro" id="IPR045474">
    <property type="entry name" value="GEVED"/>
</dbReference>
<dbReference type="FunFam" id="2.60.40.10:FF:000270">
    <property type="entry name" value="Cell surface protein"/>
    <property type="match status" value="1"/>
</dbReference>
<keyword evidence="5" id="KW-1185">Reference proteome</keyword>
<dbReference type="InterPro" id="IPR022409">
    <property type="entry name" value="PKD/Chitinase_dom"/>
</dbReference>
<feature type="domain" description="PKD" evidence="3">
    <location>
        <begin position="1107"/>
        <end position="1187"/>
    </location>
</feature>
<evidence type="ECO:0000256" key="2">
    <source>
        <dbReference type="SAM" id="SignalP"/>
    </source>
</evidence>
<dbReference type="SUPFAM" id="SSF49299">
    <property type="entry name" value="PKD domain"/>
    <property type="match status" value="8"/>
</dbReference>
<dbReference type="SUPFAM" id="SSF54001">
    <property type="entry name" value="Cysteine proteinases"/>
    <property type="match status" value="1"/>
</dbReference>
<dbReference type="InterPro" id="IPR000668">
    <property type="entry name" value="Peptidase_C1A_C"/>
</dbReference>
<feature type="domain" description="PKD" evidence="3">
    <location>
        <begin position="848"/>
        <end position="929"/>
    </location>
</feature>
<feature type="domain" description="PKD" evidence="3">
    <location>
        <begin position="1019"/>
        <end position="1104"/>
    </location>
</feature>
<name>A0A9X3J6E9_9BACT</name>
<dbReference type="EMBL" id="JAPOHD010000017">
    <property type="protein sequence ID" value="MCY1720406.1"/>
    <property type="molecule type" value="Genomic_DNA"/>
</dbReference>
<feature type="signal peptide" evidence="2">
    <location>
        <begin position="1"/>
        <end position="21"/>
    </location>
</feature>
<organism evidence="4 5">
    <name type="scientific">Draconibacterium aestuarii</name>
    <dbReference type="NCBI Taxonomy" id="2998507"/>
    <lineage>
        <taxon>Bacteria</taxon>
        <taxon>Pseudomonadati</taxon>
        <taxon>Bacteroidota</taxon>
        <taxon>Bacteroidia</taxon>
        <taxon>Marinilabiliales</taxon>
        <taxon>Prolixibacteraceae</taxon>
        <taxon>Draconibacterium</taxon>
    </lineage>
</organism>
<dbReference type="Pfam" id="PF18962">
    <property type="entry name" value="Por_Secre_tail"/>
    <property type="match status" value="1"/>
</dbReference>
<dbReference type="InterPro" id="IPR000601">
    <property type="entry name" value="PKD_dom"/>
</dbReference>
<dbReference type="Gene3D" id="2.60.40.10">
    <property type="entry name" value="Immunoglobulins"/>
    <property type="match status" value="8"/>
</dbReference>
<dbReference type="PROSITE" id="PS50093">
    <property type="entry name" value="PKD"/>
    <property type="match status" value="8"/>
</dbReference>
<dbReference type="SMART" id="SM00645">
    <property type="entry name" value="Pept_C1"/>
    <property type="match status" value="1"/>
</dbReference>
<dbReference type="Proteomes" id="UP001145087">
    <property type="component" value="Unassembled WGS sequence"/>
</dbReference>
<keyword evidence="2" id="KW-0732">Signal</keyword>
<reference evidence="4" key="1">
    <citation type="submission" date="2022-11" db="EMBL/GenBank/DDBJ databases">
        <title>Marilongibacter aestuarii gen. nov., sp. nov., isolated from tidal flat sediment.</title>
        <authorList>
            <person name="Jiayan W."/>
        </authorList>
    </citation>
    <scope>NUCLEOTIDE SEQUENCE</scope>
    <source>
        <strain evidence="4">Z1-6</strain>
    </source>
</reference>
<dbReference type="InterPro" id="IPR026444">
    <property type="entry name" value="Secre_tail"/>
</dbReference>
<feature type="domain" description="PKD" evidence="3">
    <location>
        <begin position="763"/>
        <end position="844"/>
    </location>
</feature>
<comment type="similarity">
    <text evidence="1">Belongs to the peptidase C1 family.</text>
</comment>
<dbReference type="InterPro" id="IPR038765">
    <property type="entry name" value="Papain-like_cys_pep_sf"/>
</dbReference>
<dbReference type="Gene3D" id="3.90.70.10">
    <property type="entry name" value="Cysteine proteinases"/>
    <property type="match status" value="1"/>
</dbReference>
<protein>
    <submittedName>
        <fullName evidence="4">PKD domain-containing protein</fullName>
    </submittedName>
</protein>
<dbReference type="InterPro" id="IPR035986">
    <property type="entry name" value="PKD_dom_sf"/>
</dbReference>
<dbReference type="Pfam" id="PF00801">
    <property type="entry name" value="PKD"/>
    <property type="match status" value="5"/>
</dbReference>
<dbReference type="InterPro" id="IPR013783">
    <property type="entry name" value="Ig-like_fold"/>
</dbReference>
<feature type="domain" description="PKD" evidence="3">
    <location>
        <begin position="552"/>
        <end position="593"/>
    </location>
</feature>
<dbReference type="InterPro" id="IPR013128">
    <property type="entry name" value="Peptidase_C1A"/>
</dbReference>
<dbReference type="CDD" id="cd00146">
    <property type="entry name" value="PKD"/>
    <property type="match status" value="8"/>
</dbReference>
<dbReference type="SMART" id="SM00089">
    <property type="entry name" value="PKD"/>
    <property type="match status" value="8"/>
</dbReference>
<gene>
    <name evidence="4" type="ORF">OU798_08635</name>
</gene>
<dbReference type="PANTHER" id="PTHR12411">
    <property type="entry name" value="CYSTEINE PROTEASE FAMILY C1-RELATED"/>
    <property type="match status" value="1"/>
</dbReference>
<dbReference type="InterPro" id="IPR039417">
    <property type="entry name" value="Peptidase_C1A_papain-like"/>
</dbReference>
<sequence length="1737" mass="186535">MKKSGLLALLVLVLISGASFGQNSNKKFKMEGVNPTSIAINKSFSESVEIFPFATNGTPIYGLDASANIELKGENSLVRLLLIDNNFNEYLIYESYNLLLEEEASFSIENICEETSILDGVKPYSVQIEIENAQLELKSLSFSSALNTGLDIAELKKEKKKGQNEEKINKINKNLKKQGKHWVAGTTSVSELSYGERKKLYGQSTFPAGFEYYAGGVITASATESTSATDGTLKSATTTSSPYVDEWDWRDRHGKNWITSVTDQSTCGSCWAFAATGATEAMTNLYYNQQLNLDLSEQDLVSCSGAGDCVSGYPAYALDYIQNNGIVDEATFPYSASDLSCAEKGNNPQETIKIGGRINFGTNEYPKTEDVLKDMLIKMGPLSSGQINWAHAMVLVGYKEVKEGDIFYYHDLDGNPSWEVVTAQSSLIGKTVWIYKNSWGAQFGDNGYVYLETTMDNVGWTHALITPFSSINNYQVKCEDRDGDGFYWWGLGPKPATCTGPDTPDGNDADATLGPLDNFGHCTVIGAQPMANFSSDGTSIVEGKSVQFTDLSENALTREWTFEGGTPASSTSSNPLVLYNTPGIYNVTLTAYNKDKSDTKTIAGFIIVTDYVASYCESNGDASKQWIESVQFGSQMYTSGSSGATGYQDLTNHTYNVDPGSVVSFTLTPKFSGVPYSQVWRIWIDYNGDLDFDDSGELVYTSNVTGSPVSQIITIPSNLNIKTGMRVSMKRSSSASPCEIFTEGEVEDYTVQIGSGTPTNNSPVANFSASNTAITRGETVTFSDLSTNTPTSWSWTFEGGTPGTSMAQNPSVTYSTAGTYSVSLTATNADGSDTKTMVNYIVVTDPVIPAADFSADKTSITTGESVSFSDLSTDATSRTWTFEGGTPGTSTAQNPLVTYSIAGTYSVSLTATNAGGSDTKTMVNYIVVTDPVIPVADFSADKTSITTGESVSFSDLSTDATSRTWTFEGGTPGTSTAQNPAVTYNTAGTYSVSLTATNAGGSDTKTMVNYIEVTDPIVIPVADFSSDRVNITTGESVTFSDLSTDATSRTWTFTGGTPGTSTAQNPTVTYNSAGIYKVSLTATNGAYSDTKTVDNYIQVTDQVVVVLPAADFSANKTTITAGESVSFSDLSSDATSWNWTFAGADKTSSTVQNPLVTYSTAGSYDVTLTAANADGSDTKSVVNYIQVNEPVIAPVADFAADNTTITEGQDVTFSDKSANNPTSWKWTFDGGEPATSTLKNPKVKYNAANSYRVTLTVTNDAGVDTKIVDNYVQVEQYVATYCTPSVVAADEWIAAVEIDGQRNSSGASGYSDLTSFGFDLESGANQNIILTPGFSARSQFEYWAVWIDLDQDMVFSDSERLLSSSKSKSSVSGSIYIPAGLNITTRMRVAMSPTAPTACDVLTGEVEDYTIRIFEPAPVADFTASSTSVSVGESVQFTNTSLYNPTSLVWNFYGINPSSSTDPNPVVSYSSPGEYVVTLVASNELGTSQKSMTISVVDGNTTTYCTPTNISSIVNYIRRLVFAGSEVNSGADGYSLSGTSFDNIEAGQVYPVDLSPLSSTTRNFWRIWIDFNQDGVFDDATETVLALNNKKGTVSDNILIPSYVSGTTRMRVAMKVGSAPAACEDDFVGEVEDYTITINEALPQMQASASNPFGEIGTQSEIRVYPNPTSDYINISLEMVEPDDSYTIYTIGGAILQQNSIITSNTRVDLSEYPSGIYLVRVNNNGQLTNKKIIKEN</sequence>
<dbReference type="NCBIfam" id="TIGR04183">
    <property type="entry name" value="Por_Secre_tail"/>
    <property type="match status" value="1"/>
</dbReference>
<dbReference type="Pfam" id="PF20009">
    <property type="entry name" value="GEVED"/>
    <property type="match status" value="3"/>
</dbReference>
<dbReference type="PROSITE" id="PS00139">
    <property type="entry name" value="THIOL_PROTEASE_CYS"/>
    <property type="match status" value="1"/>
</dbReference>
<feature type="chain" id="PRO_5040962751" evidence="2">
    <location>
        <begin position="22"/>
        <end position="1737"/>
    </location>
</feature>
<dbReference type="RefSeq" id="WP_343332740.1">
    <property type="nucleotide sequence ID" value="NZ_JAPOHD010000017.1"/>
</dbReference>
<evidence type="ECO:0000313" key="5">
    <source>
        <dbReference type="Proteomes" id="UP001145087"/>
    </source>
</evidence>
<evidence type="ECO:0000259" key="3">
    <source>
        <dbReference type="PROSITE" id="PS50093"/>
    </source>
</evidence>
<proteinExistence type="inferred from homology"/>
<feature type="domain" description="PKD" evidence="3">
    <location>
        <begin position="933"/>
        <end position="1014"/>
    </location>
</feature>
<comment type="caution">
    <text evidence="4">The sequence shown here is derived from an EMBL/GenBank/DDBJ whole genome shotgun (WGS) entry which is preliminary data.</text>
</comment>
<evidence type="ECO:0000313" key="4">
    <source>
        <dbReference type="EMBL" id="MCY1720406.1"/>
    </source>
</evidence>
<feature type="domain" description="PKD" evidence="3">
    <location>
        <begin position="1418"/>
        <end position="1496"/>
    </location>
</feature>
<dbReference type="GO" id="GO:0006508">
    <property type="term" value="P:proteolysis"/>
    <property type="evidence" value="ECO:0007669"/>
    <property type="project" value="InterPro"/>
</dbReference>
<dbReference type="InterPro" id="IPR000169">
    <property type="entry name" value="Pept_cys_AS"/>
</dbReference>
<feature type="domain" description="PKD" evidence="3">
    <location>
        <begin position="1194"/>
        <end position="1275"/>
    </location>
</feature>
<dbReference type="GO" id="GO:0008234">
    <property type="term" value="F:cysteine-type peptidase activity"/>
    <property type="evidence" value="ECO:0007669"/>
    <property type="project" value="InterPro"/>
</dbReference>
<dbReference type="CDD" id="cd02248">
    <property type="entry name" value="Peptidase_C1A"/>
    <property type="match status" value="1"/>
</dbReference>
<dbReference type="Pfam" id="PF18911">
    <property type="entry name" value="PKD_4"/>
    <property type="match status" value="3"/>
</dbReference>
<dbReference type="Pfam" id="PF00112">
    <property type="entry name" value="Peptidase_C1"/>
    <property type="match status" value="1"/>
</dbReference>